<comment type="caution">
    <text evidence="2">The sequence shown here is derived from an EMBL/GenBank/DDBJ whole genome shotgun (WGS) entry which is preliminary data.</text>
</comment>
<dbReference type="InterPro" id="IPR036047">
    <property type="entry name" value="F-box-like_dom_sf"/>
</dbReference>
<proteinExistence type="predicted"/>
<dbReference type="PANTHER" id="PTHR31672:SF13">
    <property type="entry name" value="F-BOX PROTEIN CPR30-LIKE"/>
    <property type="match status" value="1"/>
</dbReference>
<dbReference type="SMART" id="SM00256">
    <property type="entry name" value="FBOX"/>
    <property type="match status" value="1"/>
</dbReference>
<dbReference type="AlphaFoldDB" id="A0AAW1WHN0"/>
<dbReference type="Pfam" id="PF07734">
    <property type="entry name" value="FBA_1"/>
    <property type="match status" value="1"/>
</dbReference>
<accession>A0AAW1WHN0</accession>
<dbReference type="InterPro" id="IPR006527">
    <property type="entry name" value="F-box-assoc_dom_typ1"/>
</dbReference>
<keyword evidence="3" id="KW-1185">Reference proteome</keyword>
<name>A0AAW1WHN0_RUBAR</name>
<gene>
    <name evidence="2" type="ORF">M0R45_031276</name>
</gene>
<protein>
    <recommendedName>
        <fullName evidence="1">F-box domain-containing protein</fullName>
    </recommendedName>
</protein>
<dbReference type="SUPFAM" id="SSF81383">
    <property type="entry name" value="F-box domain"/>
    <property type="match status" value="1"/>
</dbReference>
<reference evidence="2 3" key="1">
    <citation type="journal article" date="2023" name="G3 (Bethesda)">
        <title>A chromosome-length genome assembly and annotation of blackberry (Rubus argutus, cv. 'Hillquist').</title>
        <authorList>
            <person name="Bruna T."/>
            <person name="Aryal R."/>
            <person name="Dudchenko O."/>
            <person name="Sargent D.J."/>
            <person name="Mead D."/>
            <person name="Buti M."/>
            <person name="Cavallini A."/>
            <person name="Hytonen T."/>
            <person name="Andres J."/>
            <person name="Pham M."/>
            <person name="Weisz D."/>
            <person name="Mascagni F."/>
            <person name="Usai G."/>
            <person name="Natali L."/>
            <person name="Bassil N."/>
            <person name="Fernandez G.E."/>
            <person name="Lomsadze A."/>
            <person name="Armour M."/>
            <person name="Olukolu B."/>
            <person name="Poorten T."/>
            <person name="Britton C."/>
            <person name="Davik J."/>
            <person name="Ashrafi H."/>
            <person name="Aiden E.L."/>
            <person name="Borodovsky M."/>
            <person name="Worthington M."/>
        </authorList>
    </citation>
    <scope>NUCLEOTIDE SEQUENCE [LARGE SCALE GENOMIC DNA]</scope>
    <source>
        <strain evidence="2">PI 553951</strain>
    </source>
</reference>
<evidence type="ECO:0000259" key="1">
    <source>
        <dbReference type="PROSITE" id="PS50181"/>
    </source>
</evidence>
<dbReference type="NCBIfam" id="TIGR01640">
    <property type="entry name" value="F_box_assoc_1"/>
    <property type="match status" value="1"/>
</dbReference>
<dbReference type="PROSITE" id="PS50181">
    <property type="entry name" value="FBOX"/>
    <property type="match status" value="1"/>
</dbReference>
<feature type="domain" description="F-box" evidence="1">
    <location>
        <begin position="25"/>
        <end position="70"/>
    </location>
</feature>
<dbReference type="PANTHER" id="PTHR31672">
    <property type="entry name" value="BNACNNG10540D PROTEIN"/>
    <property type="match status" value="1"/>
</dbReference>
<evidence type="ECO:0000313" key="3">
    <source>
        <dbReference type="Proteomes" id="UP001457282"/>
    </source>
</evidence>
<evidence type="ECO:0000313" key="2">
    <source>
        <dbReference type="EMBL" id="KAK9922832.1"/>
    </source>
</evidence>
<dbReference type="Gene3D" id="1.20.1280.50">
    <property type="match status" value="1"/>
</dbReference>
<dbReference type="Pfam" id="PF00646">
    <property type="entry name" value="F-box"/>
    <property type="match status" value="1"/>
</dbReference>
<dbReference type="Proteomes" id="UP001457282">
    <property type="component" value="Unassembled WGS sequence"/>
</dbReference>
<organism evidence="2 3">
    <name type="scientific">Rubus argutus</name>
    <name type="common">Southern blackberry</name>
    <dbReference type="NCBI Taxonomy" id="59490"/>
    <lineage>
        <taxon>Eukaryota</taxon>
        <taxon>Viridiplantae</taxon>
        <taxon>Streptophyta</taxon>
        <taxon>Embryophyta</taxon>
        <taxon>Tracheophyta</taxon>
        <taxon>Spermatophyta</taxon>
        <taxon>Magnoliopsida</taxon>
        <taxon>eudicotyledons</taxon>
        <taxon>Gunneridae</taxon>
        <taxon>Pentapetalae</taxon>
        <taxon>rosids</taxon>
        <taxon>fabids</taxon>
        <taxon>Rosales</taxon>
        <taxon>Rosaceae</taxon>
        <taxon>Rosoideae</taxon>
        <taxon>Rosoideae incertae sedis</taxon>
        <taxon>Rubus</taxon>
    </lineage>
</organism>
<sequence length="485" mass="55646">MKRKRKLTAYPTQVGKKDEHIRQMGPVITDLPKHICQTVLLKLPPRSILICKCVCKTWHDLISDLEFAKMHFAQAEAYPLVRPWGPTRVSRTLYLVEHEDDFGLAIKDYSSDCDYGSLKFDQCHFRMNLAKYKIPLRNAEMVIHRQDNVILTHSRKHGTKRMPCIKIRPNDHKYKVVNSCNGFLCLSEPLFNDPVVVCNPVTGEFMHLPQASKHENQKVTINCGIGFSPKANQYKVVRIFDQGTSCPLWMTEVHTLGSRSWKIIGTSPWSAYGQLAFPTYVEGALYWFYESFDYVIVSFALDNENFQPVPPLPFQRAQYRNVSMGVLGDCLCVCDAYGICINVWVLKNHGAKKSWKKKITIKTDHFGFDGERWPSGLYKPMKYFKDGGLLLFNYRTNALIYHHPKTHRFIFLKLRGIKSNFLAISHVPSFISLKDILVGDDVNILNINSRCAQLKLLGETKALFLEEENADLASDFFTSDSSDED</sequence>
<dbReference type="EMBL" id="JBEDUW010000006">
    <property type="protein sequence ID" value="KAK9922832.1"/>
    <property type="molecule type" value="Genomic_DNA"/>
</dbReference>
<dbReference type="InterPro" id="IPR001810">
    <property type="entry name" value="F-box_dom"/>
</dbReference>
<dbReference type="InterPro" id="IPR017451">
    <property type="entry name" value="F-box-assoc_interact_dom"/>
</dbReference>
<dbReference type="InterPro" id="IPR050796">
    <property type="entry name" value="SCF_F-box_component"/>
</dbReference>